<dbReference type="InterPro" id="IPR000794">
    <property type="entry name" value="Beta-ketoacyl_synthase"/>
</dbReference>
<feature type="transmembrane region" description="Helical" evidence="16">
    <location>
        <begin position="321"/>
        <end position="340"/>
    </location>
</feature>
<evidence type="ECO:0000256" key="5">
    <source>
        <dbReference type="ARBA" id="ARBA00022475"/>
    </source>
</evidence>
<organism evidence="18 19">
    <name type="scientific">Triparma retinervis</name>
    <dbReference type="NCBI Taxonomy" id="2557542"/>
    <lineage>
        <taxon>Eukaryota</taxon>
        <taxon>Sar</taxon>
        <taxon>Stramenopiles</taxon>
        <taxon>Ochrophyta</taxon>
        <taxon>Bolidophyceae</taxon>
        <taxon>Parmales</taxon>
        <taxon>Triparmaceae</taxon>
        <taxon>Triparma</taxon>
    </lineage>
</organism>
<dbReference type="PROSITE" id="PS00606">
    <property type="entry name" value="KS3_1"/>
    <property type="match status" value="1"/>
</dbReference>
<name>A0A9W6ZLT0_9STRA</name>
<dbReference type="EC" id="2.3.1.41" evidence="3"/>
<comment type="function">
    <text evidence="11">Proposed to synthesize NOD factor fatty acyl chain. Involved in the synthesis of a highly unsaturated fatty acid moiety, which forms part of a lipo-oligosaccharide that is responsible for host specificity.</text>
</comment>
<protein>
    <recommendedName>
        <fullName evidence="12">Nodulation protein E</fullName>
        <ecNumber evidence="3">2.3.1.41</ecNumber>
    </recommendedName>
    <alternativeName>
        <fullName evidence="13">Host-specificity of nodulation protein B</fullName>
    </alternativeName>
</protein>
<evidence type="ECO:0000256" key="7">
    <source>
        <dbReference type="ARBA" id="ARBA00022679"/>
    </source>
</evidence>
<dbReference type="InterPro" id="IPR018201">
    <property type="entry name" value="Ketoacyl_synth_AS"/>
</dbReference>
<evidence type="ECO:0000256" key="11">
    <source>
        <dbReference type="ARBA" id="ARBA00037576"/>
    </source>
</evidence>
<evidence type="ECO:0000256" key="14">
    <source>
        <dbReference type="RuleBase" id="RU003694"/>
    </source>
</evidence>
<dbReference type="GO" id="GO:0005886">
    <property type="term" value="C:plasma membrane"/>
    <property type="evidence" value="ECO:0007669"/>
    <property type="project" value="UniProtKB-SubCell"/>
</dbReference>
<dbReference type="InterPro" id="IPR020841">
    <property type="entry name" value="PKS_Beta-ketoAc_synthase_dom"/>
</dbReference>
<dbReference type="PROSITE" id="PS50096">
    <property type="entry name" value="IQ"/>
    <property type="match status" value="1"/>
</dbReference>
<feature type="transmembrane region" description="Helical" evidence="16">
    <location>
        <begin position="295"/>
        <end position="315"/>
    </location>
</feature>
<comment type="similarity">
    <text evidence="2 14">Belongs to the thiolase-like superfamily. Beta-ketoacyl-ACP synthases family.</text>
</comment>
<dbReference type="GO" id="GO:0006633">
    <property type="term" value="P:fatty acid biosynthetic process"/>
    <property type="evidence" value="ECO:0007669"/>
    <property type="project" value="InterPro"/>
</dbReference>
<dbReference type="InterPro" id="IPR016039">
    <property type="entry name" value="Thiolase-like"/>
</dbReference>
<dbReference type="SUPFAM" id="SSF53901">
    <property type="entry name" value="Thiolase-like"/>
    <property type="match status" value="2"/>
</dbReference>
<keyword evidence="10 16" id="KW-0472">Membrane</keyword>
<proteinExistence type="inferred from homology"/>
<evidence type="ECO:0000256" key="9">
    <source>
        <dbReference type="ARBA" id="ARBA00022989"/>
    </source>
</evidence>
<keyword evidence="8 16" id="KW-0812">Transmembrane</keyword>
<feature type="compositionally biased region" description="Basic residues" evidence="15">
    <location>
        <begin position="182"/>
        <end position="195"/>
    </location>
</feature>
<keyword evidence="9 16" id="KW-1133">Transmembrane helix</keyword>
<dbReference type="PANTHER" id="PTHR11712">
    <property type="entry name" value="POLYKETIDE SYNTHASE-RELATED"/>
    <property type="match status" value="1"/>
</dbReference>
<keyword evidence="7 14" id="KW-0808">Transferase</keyword>
<accession>A0A9W6ZLT0</accession>
<keyword evidence="4" id="KW-0536">Nodulation</keyword>
<evidence type="ECO:0000256" key="4">
    <source>
        <dbReference type="ARBA" id="ARBA00022458"/>
    </source>
</evidence>
<evidence type="ECO:0000256" key="15">
    <source>
        <dbReference type="SAM" id="MobiDB-lite"/>
    </source>
</evidence>
<dbReference type="CDD" id="cd00834">
    <property type="entry name" value="KAS_I_II"/>
    <property type="match status" value="1"/>
</dbReference>
<feature type="compositionally biased region" description="Basic residues" evidence="15">
    <location>
        <begin position="45"/>
        <end position="55"/>
    </location>
</feature>
<feature type="compositionally biased region" description="Basic and acidic residues" evidence="15">
    <location>
        <begin position="93"/>
        <end position="103"/>
    </location>
</feature>
<feature type="compositionally biased region" description="Basic and acidic residues" evidence="15">
    <location>
        <begin position="111"/>
        <end position="138"/>
    </location>
</feature>
<evidence type="ECO:0000256" key="8">
    <source>
        <dbReference type="ARBA" id="ARBA00022692"/>
    </source>
</evidence>
<comment type="subcellular location">
    <subcellularLocation>
        <location evidence="1">Cell inner membrane</location>
    </subcellularLocation>
</comment>
<evidence type="ECO:0000256" key="2">
    <source>
        <dbReference type="ARBA" id="ARBA00008467"/>
    </source>
</evidence>
<evidence type="ECO:0000259" key="17">
    <source>
        <dbReference type="PROSITE" id="PS52004"/>
    </source>
</evidence>
<dbReference type="InterPro" id="IPR014030">
    <property type="entry name" value="Ketoacyl_synth_N"/>
</dbReference>
<dbReference type="PROSITE" id="PS52004">
    <property type="entry name" value="KS3_2"/>
    <property type="match status" value="1"/>
</dbReference>
<reference evidence="18" key="1">
    <citation type="submission" date="2022-07" db="EMBL/GenBank/DDBJ databases">
        <title>Genome analysis of Parmales, a sister group of diatoms, reveals the evolutionary specialization of diatoms from phago-mixotrophs to photoautotrophs.</title>
        <authorList>
            <person name="Ban H."/>
            <person name="Sato S."/>
            <person name="Yoshikawa S."/>
            <person name="Kazumasa Y."/>
            <person name="Nakamura Y."/>
            <person name="Ichinomiya M."/>
            <person name="Saitoh K."/>
            <person name="Sato N."/>
            <person name="Blanc-Mathieu R."/>
            <person name="Endo H."/>
            <person name="Kuwata A."/>
            <person name="Ogata H."/>
        </authorList>
    </citation>
    <scope>NUCLEOTIDE SEQUENCE</scope>
</reference>
<comment type="caution">
    <text evidence="18">The sequence shown here is derived from an EMBL/GenBank/DDBJ whole genome shotgun (WGS) entry which is preliminary data.</text>
</comment>
<dbReference type="Pfam" id="PF00109">
    <property type="entry name" value="ketoacyl-synt"/>
    <property type="match status" value="1"/>
</dbReference>
<evidence type="ECO:0000256" key="12">
    <source>
        <dbReference type="ARBA" id="ARBA00039445"/>
    </source>
</evidence>
<dbReference type="InterPro" id="IPR014031">
    <property type="entry name" value="Ketoacyl_synth_C"/>
</dbReference>
<dbReference type="PANTHER" id="PTHR11712:SF352">
    <property type="entry name" value="3-OXOACYL-[ACYL-CARRIER-PROTEIN] SYNTHASE"/>
    <property type="match status" value="1"/>
</dbReference>
<feature type="compositionally biased region" description="Gly residues" evidence="15">
    <location>
        <begin position="166"/>
        <end position="177"/>
    </location>
</feature>
<evidence type="ECO:0000313" key="18">
    <source>
        <dbReference type="EMBL" id="GMH54356.1"/>
    </source>
</evidence>
<dbReference type="SMART" id="SM00825">
    <property type="entry name" value="PKS_KS"/>
    <property type="match status" value="1"/>
</dbReference>
<dbReference type="Pfam" id="PF02801">
    <property type="entry name" value="Ketoacyl-synt_C"/>
    <property type="match status" value="1"/>
</dbReference>
<gene>
    <name evidence="18" type="ORF">TrRE_jg2082</name>
</gene>
<dbReference type="OrthoDB" id="5334845at2759"/>
<evidence type="ECO:0000256" key="10">
    <source>
        <dbReference type="ARBA" id="ARBA00023136"/>
    </source>
</evidence>
<dbReference type="GO" id="GO:0004315">
    <property type="term" value="F:3-oxoacyl-[acyl-carrier-protein] synthase activity"/>
    <property type="evidence" value="ECO:0007669"/>
    <property type="project" value="UniProtKB-EC"/>
</dbReference>
<feature type="region of interest" description="Disordered" evidence="15">
    <location>
        <begin position="1"/>
        <end position="213"/>
    </location>
</feature>
<sequence>MRVALNKKGDPHTHRERRKSRSEKVKTSPRRDQSPRRSPRDDNHHHHHKQKIAHSHRYDPKQHWSAPEAGAGGHHHEAATQISKLVRGGSARRIMELRKEAKEKMKRQQMQKREQGKTLQEKHEDKHQKPKEKNKPRIFDLSNQGQRSNYIPDDYNDDEAPPSSGRGSGGHGSGGDSDGSPRKHRDKKNKNKKKKTREEEEAEETAAENEQYKKATMKYEEEVSAAMEEGQITNDMAERLLKKKRLEIYEDDDEETRAYKLKLNTLAKEQKDVERHHKEVHAKVEEHSASDDKKCICLVGIFLGGYYAACIWMLLQGGGLAILAVILGIMAPAMLIWLVCSSNDRYTHFAVACSKMALADAGLEVGSPDPSRLGVMIGSAFGGAETFERETLKLHANPSRPKVSPFTIPALLGNTASGIVGIECEAQGPNYSVISACASGSHCIGEAAEMIANGEADMMLAGGTEATVTPLVCAGFDAMKAMCTAFNDDPKKASRPFDKNRAGFVMGEGAGVVVLESLASAKKRGAKIYCELSGYGASCDAHHITTPAPEGRGLANAMERALKGSGVEKTDVNYINAHGTSTAYNDKFETMAIKTVFGEHATKKDGNFVVSSTKGVTGHTLGAAGGIEAIVAALSIYNGRVPPTINQEESDEDCDLDYVPNVARDMEVKAAMSTNLGFGGHNAALLFTKYEE</sequence>
<keyword evidence="6" id="KW-0997">Cell inner membrane</keyword>
<dbReference type="Gene3D" id="3.40.47.10">
    <property type="match status" value="1"/>
</dbReference>
<evidence type="ECO:0000256" key="1">
    <source>
        <dbReference type="ARBA" id="ARBA00004533"/>
    </source>
</evidence>
<keyword evidence="19" id="KW-1185">Reference proteome</keyword>
<dbReference type="EMBL" id="BRXZ01003416">
    <property type="protein sequence ID" value="GMH54356.1"/>
    <property type="molecule type" value="Genomic_DNA"/>
</dbReference>
<evidence type="ECO:0000256" key="13">
    <source>
        <dbReference type="ARBA" id="ARBA00041756"/>
    </source>
</evidence>
<feature type="domain" description="Ketosynthase family 3 (KS3)" evidence="17">
    <location>
        <begin position="344"/>
        <end position="689"/>
    </location>
</feature>
<evidence type="ECO:0000256" key="16">
    <source>
        <dbReference type="SAM" id="Phobius"/>
    </source>
</evidence>
<feature type="compositionally biased region" description="Basic and acidic residues" evidence="15">
    <location>
        <begin position="22"/>
        <end position="44"/>
    </location>
</feature>
<evidence type="ECO:0000256" key="6">
    <source>
        <dbReference type="ARBA" id="ARBA00022519"/>
    </source>
</evidence>
<keyword evidence="5" id="KW-1003">Cell membrane</keyword>
<dbReference type="Proteomes" id="UP001165082">
    <property type="component" value="Unassembled WGS sequence"/>
</dbReference>
<evidence type="ECO:0000256" key="3">
    <source>
        <dbReference type="ARBA" id="ARBA00013191"/>
    </source>
</evidence>
<dbReference type="AlphaFoldDB" id="A0A9W6ZLT0"/>
<dbReference type="NCBIfam" id="NF005589">
    <property type="entry name" value="PRK07314.1"/>
    <property type="match status" value="1"/>
</dbReference>
<evidence type="ECO:0000313" key="19">
    <source>
        <dbReference type="Proteomes" id="UP001165082"/>
    </source>
</evidence>